<proteinExistence type="predicted"/>
<evidence type="ECO:0000313" key="1">
    <source>
        <dbReference type="EMBL" id="MCY1007076.1"/>
    </source>
</evidence>
<dbReference type="EMBL" id="JAPNKE010000002">
    <property type="protein sequence ID" value="MCY1007076.1"/>
    <property type="molecule type" value="Genomic_DNA"/>
</dbReference>
<dbReference type="AlphaFoldDB" id="A0A9X3IX43"/>
<organism evidence="1 2">
    <name type="scientific">Nannocystis pusilla</name>
    <dbReference type="NCBI Taxonomy" id="889268"/>
    <lineage>
        <taxon>Bacteria</taxon>
        <taxon>Pseudomonadati</taxon>
        <taxon>Myxococcota</taxon>
        <taxon>Polyangia</taxon>
        <taxon>Nannocystales</taxon>
        <taxon>Nannocystaceae</taxon>
        <taxon>Nannocystis</taxon>
    </lineage>
</organism>
<dbReference type="Proteomes" id="UP001150924">
    <property type="component" value="Unassembled WGS sequence"/>
</dbReference>
<keyword evidence="2" id="KW-1185">Reference proteome</keyword>
<protein>
    <submittedName>
        <fullName evidence="1">Uncharacterized protein</fullName>
    </submittedName>
</protein>
<comment type="caution">
    <text evidence="1">The sequence shown here is derived from an EMBL/GenBank/DDBJ whole genome shotgun (WGS) entry which is preliminary data.</text>
</comment>
<gene>
    <name evidence="1" type="ORF">OV079_16225</name>
</gene>
<accession>A0A9X3IX43</accession>
<reference evidence="1" key="1">
    <citation type="submission" date="2022-11" db="EMBL/GenBank/DDBJ databases">
        <title>Minimal conservation of predation-associated metabolite biosynthetic gene clusters underscores biosynthetic potential of Myxococcota including descriptions for ten novel species: Archangium lansinium sp. nov., Myxococcus landrumus sp. nov., Nannocystis bai.</title>
        <authorList>
            <person name="Ahearne A."/>
            <person name="Stevens C."/>
            <person name="Phillips K."/>
        </authorList>
    </citation>
    <scope>NUCLEOTIDE SEQUENCE</scope>
    <source>
        <strain evidence="1">Na p29</strain>
    </source>
</reference>
<evidence type="ECO:0000313" key="2">
    <source>
        <dbReference type="Proteomes" id="UP001150924"/>
    </source>
</evidence>
<dbReference type="RefSeq" id="WP_267769610.1">
    <property type="nucleotide sequence ID" value="NZ_JAPNKE010000002.1"/>
</dbReference>
<name>A0A9X3IX43_9BACT</name>
<sequence length="73" mass="7683">MCEPELERFDPEPPIPVLREAPTLLRARASGDRGVAGRGPRASAGIDTVYFELQTESGSAAGAQIKEVGGSSR</sequence>